<dbReference type="Pfam" id="PF07931">
    <property type="entry name" value="CPT"/>
    <property type="match status" value="1"/>
</dbReference>
<feature type="binding site" evidence="2">
    <location>
        <begin position="14"/>
        <end position="21"/>
    </location>
    <ligand>
        <name>ATP</name>
        <dbReference type="ChEBI" id="CHEBI:30616"/>
    </ligand>
</feature>
<dbReference type="GO" id="GO:0016740">
    <property type="term" value="F:transferase activity"/>
    <property type="evidence" value="ECO:0007669"/>
    <property type="project" value="InterPro"/>
</dbReference>
<proteinExistence type="predicted"/>
<protein>
    <submittedName>
        <fullName evidence="3">AAA family ATPase</fullName>
    </submittedName>
</protein>
<organism evidence="3 4">
    <name type="scientific">Amycolatopsis carbonis</name>
    <dbReference type="NCBI Taxonomy" id="715471"/>
    <lineage>
        <taxon>Bacteria</taxon>
        <taxon>Bacillati</taxon>
        <taxon>Actinomycetota</taxon>
        <taxon>Actinomycetes</taxon>
        <taxon>Pseudonocardiales</taxon>
        <taxon>Pseudonocardiaceae</taxon>
        <taxon>Amycolatopsis</taxon>
    </lineage>
</organism>
<dbReference type="KEGG" id="acab:QRX50_21275"/>
<keyword evidence="4" id="KW-1185">Reference proteome</keyword>
<gene>
    <name evidence="3" type="ORF">QRX50_21275</name>
</gene>
<dbReference type="PIRSF" id="PIRSF007531">
    <property type="entry name" value="CPT"/>
    <property type="match status" value="1"/>
</dbReference>
<name>A0A9Y2N1J2_9PSEU</name>
<dbReference type="RefSeq" id="WP_285973668.1">
    <property type="nucleotide sequence ID" value="NZ_CP127294.1"/>
</dbReference>
<dbReference type="Gene3D" id="3.40.50.300">
    <property type="entry name" value="P-loop containing nucleotide triphosphate hydrolases"/>
    <property type="match status" value="1"/>
</dbReference>
<dbReference type="SUPFAM" id="SSF52540">
    <property type="entry name" value="P-loop containing nucleoside triphosphate hydrolases"/>
    <property type="match status" value="1"/>
</dbReference>
<evidence type="ECO:0000256" key="1">
    <source>
        <dbReference type="PIRSR" id="PIRSR007531-1"/>
    </source>
</evidence>
<dbReference type="InterPro" id="IPR027417">
    <property type="entry name" value="P-loop_NTPase"/>
</dbReference>
<evidence type="ECO:0000313" key="4">
    <source>
        <dbReference type="Proteomes" id="UP001236014"/>
    </source>
</evidence>
<feature type="active site" evidence="1">
    <location>
        <position position="41"/>
    </location>
</feature>
<accession>A0A9Y2N1J2</accession>
<dbReference type="EMBL" id="CP127294">
    <property type="protein sequence ID" value="WIX83109.1"/>
    <property type="molecule type" value="Genomic_DNA"/>
</dbReference>
<evidence type="ECO:0000313" key="3">
    <source>
        <dbReference type="EMBL" id="WIX83109.1"/>
    </source>
</evidence>
<reference evidence="3 4" key="1">
    <citation type="submission" date="2023-06" db="EMBL/GenBank/DDBJ databases">
        <authorList>
            <person name="Oyuntsetseg B."/>
            <person name="Kim S.B."/>
        </authorList>
    </citation>
    <scope>NUCLEOTIDE SEQUENCE [LARGE SCALE GENOMIC DNA]</scope>
    <source>
        <strain evidence="3 4">2-15</strain>
    </source>
</reference>
<dbReference type="GO" id="GO:0005524">
    <property type="term" value="F:ATP binding"/>
    <property type="evidence" value="ECO:0007669"/>
    <property type="project" value="InterPro"/>
</dbReference>
<dbReference type="AlphaFoldDB" id="A0A9Y2N1J2"/>
<dbReference type="InterPro" id="IPR012853">
    <property type="entry name" value="CPT"/>
</dbReference>
<dbReference type="Proteomes" id="UP001236014">
    <property type="component" value="Chromosome"/>
</dbReference>
<evidence type="ECO:0000256" key="2">
    <source>
        <dbReference type="PIRSR" id="PIRSR007531-2"/>
    </source>
</evidence>
<sequence length="190" mass="21014">MEPVARGRVILLNGPSSSGKSSIGQALLAILPDPWFHVPVDGISGMRSTRYTRELDDAGVQEMLRRTRRGYHRAVAALTSTGNDVVMDYLLSEPWRLDDLLVVLDGYDVTLVDVHCAPEELARRERSRGDRPHGLAASQTLIYSHRDSDLVVDTTHRTAADCAREIAGRLDAVGRPKAFERLRAARARTS</sequence>